<organism evidence="1 2">
    <name type="scientific">Candidatus Pantoea communis</name>
    <dbReference type="NCBI Taxonomy" id="2608354"/>
    <lineage>
        <taxon>Bacteria</taxon>
        <taxon>Pseudomonadati</taxon>
        <taxon>Pseudomonadota</taxon>
        <taxon>Gammaproteobacteria</taxon>
        <taxon>Enterobacterales</taxon>
        <taxon>Erwiniaceae</taxon>
        <taxon>Pantoea</taxon>
    </lineage>
</organism>
<evidence type="ECO:0008006" key="3">
    <source>
        <dbReference type="Google" id="ProtNLM"/>
    </source>
</evidence>
<dbReference type="EMBL" id="VWXC01000001">
    <property type="protein sequence ID" value="NIG17322.1"/>
    <property type="molecule type" value="Genomic_DNA"/>
</dbReference>
<gene>
    <name evidence="1" type="ORF">F3J37_01345</name>
</gene>
<dbReference type="Gene3D" id="1.10.3790.10">
    <property type="entry name" value="NinB"/>
    <property type="match status" value="1"/>
</dbReference>
<sequence>MIHIPREGICVHPDNCEAVKKLLDREINSGQRLLIKVEPWHEKRTLNQNAMFHAWMGELSRFLINRGRPFCSPEWCKDAMKFTFLGFEEICYTDVKTGAQIVKETLRQTSKLRTGEMFQFMTQVEAWCLNIGCFLRVPTTSEFFALKRKQEE</sequence>
<dbReference type="Pfam" id="PF05772">
    <property type="entry name" value="NinB"/>
    <property type="match status" value="1"/>
</dbReference>
<accession>A0ABX0RJ04</accession>
<evidence type="ECO:0000313" key="1">
    <source>
        <dbReference type="EMBL" id="NIG17322.1"/>
    </source>
</evidence>
<keyword evidence="2" id="KW-1185">Reference proteome</keyword>
<name>A0ABX0RJ04_9GAMM</name>
<proteinExistence type="predicted"/>
<dbReference type="RefSeq" id="WP_166718840.1">
    <property type="nucleotide sequence ID" value="NZ_VWXC01000001.1"/>
</dbReference>
<comment type="caution">
    <text evidence="1">The sequence shown here is derived from an EMBL/GenBank/DDBJ whole genome shotgun (WGS) entry which is preliminary data.</text>
</comment>
<dbReference type="InterPro" id="IPR008711">
    <property type="entry name" value="Recombinase_NinB"/>
</dbReference>
<reference evidence="1 2" key="1">
    <citation type="journal article" date="2019" name="bioRxiv">
        <title>Bacteria contribute to plant secondary compound degradation in a generalist herbivore system.</title>
        <authorList>
            <person name="Francoeur C.B."/>
            <person name="Khadempour L."/>
            <person name="Moreira-Soto R.D."/>
            <person name="Gotting K."/>
            <person name="Book A.J."/>
            <person name="Pinto-Tomas A.A."/>
            <person name="Keefover-Ring K."/>
            <person name="Currie C.R."/>
        </authorList>
    </citation>
    <scope>NUCLEOTIDE SEQUENCE [LARGE SCALE GENOMIC DNA]</scope>
    <source>
        <strain evidence="1">Al-1710</strain>
    </source>
</reference>
<dbReference type="SUPFAM" id="SSF103370">
    <property type="entry name" value="NinB"/>
    <property type="match status" value="1"/>
</dbReference>
<dbReference type="Proteomes" id="UP001515780">
    <property type="component" value="Unassembled WGS sequence"/>
</dbReference>
<protein>
    <recommendedName>
        <fullName evidence="3">NinB protein</fullName>
    </recommendedName>
</protein>
<dbReference type="InterPro" id="IPR036619">
    <property type="entry name" value="NinB_sf"/>
</dbReference>
<evidence type="ECO:0000313" key="2">
    <source>
        <dbReference type="Proteomes" id="UP001515780"/>
    </source>
</evidence>